<sequence length="93" mass="9823">MAVAACGPVTVDQAERSCLRDAELAERPRGSAAVGIGTGSGGTRSYGAISLEMSGAFIRGRDPADVFDQCVQRRSGQMPTRPLSQQPGWRSVR</sequence>
<gene>
    <name evidence="2" type="ORF">D3P06_05240</name>
</gene>
<feature type="region of interest" description="Disordered" evidence="1">
    <location>
        <begin position="24"/>
        <end position="44"/>
    </location>
</feature>
<comment type="caution">
    <text evidence="2">The sequence shown here is derived from an EMBL/GenBank/DDBJ whole genome shotgun (WGS) entry which is preliminary data.</text>
</comment>
<evidence type="ECO:0000313" key="3">
    <source>
        <dbReference type="Proteomes" id="UP000285530"/>
    </source>
</evidence>
<accession>A0A418ZZG8</accession>
<protein>
    <submittedName>
        <fullName evidence="2">Uncharacterized protein</fullName>
    </submittedName>
</protein>
<organism evidence="2 3">
    <name type="scientific">Paracoccus aestuarii</name>
    <dbReference type="NCBI Taxonomy" id="453842"/>
    <lineage>
        <taxon>Bacteria</taxon>
        <taxon>Pseudomonadati</taxon>
        <taxon>Pseudomonadota</taxon>
        <taxon>Alphaproteobacteria</taxon>
        <taxon>Rhodobacterales</taxon>
        <taxon>Paracoccaceae</taxon>
        <taxon>Paracoccus</taxon>
    </lineage>
</organism>
<dbReference type="OrthoDB" id="7691501at2"/>
<dbReference type="EMBL" id="QZEV01000015">
    <property type="protein sequence ID" value="RJL05976.1"/>
    <property type="molecule type" value="Genomic_DNA"/>
</dbReference>
<reference evidence="2 3" key="1">
    <citation type="submission" date="2018-09" db="EMBL/GenBank/DDBJ databases">
        <title>Paracoccus onubensis nov. sp. a moderate halophilic bacterium isolated from Gruta de las Maravillas (Aracena, Spain).</title>
        <authorList>
            <person name="Jurado V."/>
            <person name="Gutierrez-Patricio S."/>
            <person name="Gonzalez-Pimentel J.L."/>
            <person name="Laiz L."/>
            <person name="Saiz-Jimenez C."/>
        </authorList>
    </citation>
    <scope>NUCLEOTIDE SEQUENCE [LARGE SCALE GENOMIC DNA]</scope>
    <source>
        <strain evidence="2 3">DSM 19484</strain>
    </source>
</reference>
<dbReference type="AlphaFoldDB" id="A0A418ZZG8"/>
<evidence type="ECO:0000256" key="1">
    <source>
        <dbReference type="SAM" id="MobiDB-lite"/>
    </source>
</evidence>
<name>A0A418ZZG8_9RHOB</name>
<proteinExistence type="predicted"/>
<dbReference type="Proteomes" id="UP000285530">
    <property type="component" value="Unassembled WGS sequence"/>
</dbReference>
<keyword evidence="3" id="KW-1185">Reference proteome</keyword>
<evidence type="ECO:0000313" key="2">
    <source>
        <dbReference type="EMBL" id="RJL05976.1"/>
    </source>
</evidence>
<feature type="region of interest" description="Disordered" evidence="1">
    <location>
        <begin position="72"/>
        <end position="93"/>
    </location>
</feature>